<gene>
    <name evidence="2" type="ORF">HHL28_05020</name>
</gene>
<dbReference type="KEGG" id="acru:HHL28_05020"/>
<protein>
    <submittedName>
        <fullName evidence="2">ABC transporter substrate-binding protein</fullName>
    </submittedName>
</protein>
<name>A0A858R5S8_9PROT</name>
<dbReference type="Proteomes" id="UP000501891">
    <property type="component" value="Chromosome"/>
</dbReference>
<feature type="signal peptide" evidence="1">
    <location>
        <begin position="1"/>
        <end position="23"/>
    </location>
</feature>
<dbReference type="PANTHER" id="PTHR30024:SF42">
    <property type="entry name" value="ALIPHATIC SULFONATES-BINDING PROTEIN-RELATED"/>
    <property type="match status" value="1"/>
</dbReference>
<evidence type="ECO:0000256" key="1">
    <source>
        <dbReference type="SAM" id="SignalP"/>
    </source>
</evidence>
<evidence type="ECO:0000313" key="3">
    <source>
        <dbReference type="Proteomes" id="UP000501891"/>
    </source>
</evidence>
<dbReference type="Gene3D" id="3.40.190.10">
    <property type="entry name" value="Periplasmic binding protein-like II"/>
    <property type="match status" value="2"/>
</dbReference>
<dbReference type="SUPFAM" id="SSF53850">
    <property type="entry name" value="Periplasmic binding protein-like II"/>
    <property type="match status" value="1"/>
</dbReference>
<reference evidence="2" key="1">
    <citation type="submission" date="2020-04" db="EMBL/GenBank/DDBJ databases">
        <title>A desert anoxygenic phototrophic bacterium fixes CO2 using RubisCO under aerobic conditions.</title>
        <authorList>
            <person name="Tang K."/>
        </authorList>
    </citation>
    <scope>NUCLEOTIDE SEQUENCE [LARGE SCALE GENOMIC DNA]</scope>
    <source>
        <strain evidence="2">MIMtkB3</strain>
    </source>
</reference>
<keyword evidence="1" id="KW-0732">Signal</keyword>
<dbReference type="EMBL" id="CP051775">
    <property type="protein sequence ID" value="QJE72543.1"/>
    <property type="molecule type" value="Genomic_DNA"/>
</dbReference>
<keyword evidence="3" id="KW-1185">Reference proteome</keyword>
<feature type="chain" id="PRO_5032776560" evidence="1">
    <location>
        <begin position="24"/>
        <end position="336"/>
    </location>
</feature>
<accession>A0A858R5S8</accession>
<dbReference type="AlphaFoldDB" id="A0A858R5S8"/>
<organism evidence="2 3">
    <name type="scientific">Aerophototrophica crusticola</name>
    <dbReference type="NCBI Taxonomy" id="1709002"/>
    <lineage>
        <taxon>Bacteria</taxon>
        <taxon>Pseudomonadati</taxon>
        <taxon>Pseudomonadota</taxon>
        <taxon>Alphaproteobacteria</taxon>
        <taxon>Rhodospirillales</taxon>
        <taxon>Rhodospirillaceae</taxon>
        <taxon>Aerophototrophica</taxon>
    </lineage>
</organism>
<evidence type="ECO:0000313" key="2">
    <source>
        <dbReference type="EMBL" id="QJE72543.1"/>
    </source>
</evidence>
<dbReference type="PANTHER" id="PTHR30024">
    <property type="entry name" value="ALIPHATIC SULFONATES-BINDING PROTEIN-RELATED"/>
    <property type="match status" value="1"/>
</dbReference>
<sequence length="336" mass="35300">MSFIRRLALTSVALLSLTAAAQAADPVVVRAGYIPVLGAAQAFVIDNLGWDKEAGFDLQLKQFDSGPNMIQALASGTLDSYIAGVGPVIVAKSQGIGVRIVAATALEELVVAAGPELAATSGSAKESFAALSKKLGRPLKVATQPAGSVPNTMLQYWLWERAGIDKAAVELVPMGIDATQQALLAGAVDAAIIREPALTIITDRNPKVKVLAYGGDILPNQPGNVIALTEEFIKKHPDVAQKLVDLTVRATELIQKNPDVAAKAVESAIGKGIIDAKTMSRALASKAVRFNVDPTVIVEQTAILRDYQVKLGAVKQAPALDGLFDATFYEKAAKKK</sequence>
<dbReference type="Pfam" id="PF13379">
    <property type="entry name" value="NMT1_2"/>
    <property type="match status" value="1"/>
</dbReference>
<proteinExistence type="predicted"/>